<dbReference type="CDD" id="cd23616">
    <property type="entry name" value="TFP_LU_ECD_AMHR2"/>
    <property type="match status" value="1"/>
</dbReference>
<evidence type="ECO:0000313" key="31">
    <source>
        <dbReference type="RefSeq" id="XP_006870184.1"/>
    </source>
</evidence>
<dbReference type="PROSITE" id="PS50011">
    <property type="entry name" value="PROTEIN_KINASE_DOM"/>
    <property type="match status" value="1"/>
</dbReference>
<evidence type="ECO:0000256" key="15">
    <source>
        <dbReference type="ARBA" id="ARBA00023157"/>
    </source>
</evidence>
<keyword evidence="30" id="KW-1185">Reference proteome</keyword>
<evidence type="ECO:0000256" key="9">
    <source>
        <dbReference type="ARBA" id="ARBA00022741"/>
    </source>
</evidence>
<evidence type="ECO:0000259" key="29">
    <source>
        <dbReference type="PROSITE" id="PS50011"/>
    </source>
</evidence>
<dbReference type="Gene3D" id="3.30.200.20">
    <property type="entry name" value="Phosphorylase Kinase, domain 1"/>
    <property type="match status" value="1"/>
</dbReference>
<reference evidence="31" key="1">
    <citation type="submission" date="2025-08" db="UniProtKB">
        <authorList>
            <consortium name="RefSeq"/>
        </authorList>
    </citation>
    <scope>IDENTIFICATION</scope>
    <source>
        <tissue evidence="31">Spleen</tissue>
    </source>
</reference>
<evidence type="ECO:0000256" key="2">
    <source>
        <dbReference type="ARBA" id="ARBA00009605"/>
    </source>
</evidence>
<dbReference type="OrthoDB" id="669224at2759"/>
<sequence length="549" mass="59709">MLGTLGLWVLLPAAVQSPPSRRACVFFEAPRVRGSTKTLGELLGAGPGSPRVIRCLYSHCCFGIWNLTQDQAQVEMQGCRDSDEPGCESPHCDPTPRAHPSPGSILFTCSCGTDFCNANYSHLPPPGSSGTPGSQGPQTTPGESIWMALVLLGLFLLFLLLLGSIILSLLQRKACRVRGGPEPEPALGRDWSEELPELPELPELCFSQVLREGGHAVVWAGRLHGEPVAIKVFPPRAVSQFRTERALYELPGLKHQHIVRFITASKGSPGPSPGGPLLVLELHPKGSLCHYLTQHTSDWGSSLRMALSLAQGLAFLHEERWQDGQYKPGIAHRDLSSQNVLIREDGSCAIGDLGLALVLPGLTQPPAWTPTPPQGPAAIMEAGTHRYMAPELLDKTLDLQDWGTALRQADVYSLALLLWEILSRCPDLQPDSRPSSFQLAYEAELGSSPTTCELWALAVEERRRPYIPPTWRFFTAEPGGLRELLEDCWDADPEARLTAECVQQRLAALAHPQEAHPCPEDCPHGCQPLLPEDCPSTPTPCHVPPVGLG</sequence>
<dbReference type="EC" id="2.7.11.30" evidence="3 26"/>
<keyword evidence="15" id="KW-1015">Disulfide bond</keyword>
<accession>A0A9B0U0N4</accession>
<dbReference type="PIRSF" id="PIRSF037392">
    <property type="entry name" value="AMHRII"/>
    <property type="match status" value="1"/>
</dbReference>
<name>A0A9B0U0N4_CHRAS</name>
<dbReference type="GO" id="GO:0005886">
    <property type="term" value="C:plasma membrane"/>
    <property type="evidence" value="ECO:0007669"/>
    <property type="project" value="TreeGrafter"/>
</dbReference>
<evidence type="ECO:0000256" key="20">
    <source>
        <dbReference type="ARBA" id="ARBA00048773"/>
    </source>
</evidence>
<dbReference type="GO" id="GO:0030509">
    <property type="term" value="P:BMP signaling pathway"/>
    <property type="evidence" value="ECO:0007669"/>
    <property type="project" value="TreeGrafter"/>
</dbReference>
<evidence type="ECO:0000256" key="14">
    <source>
        <dbReference type="ARBA" id="ARBA00023136"/>
    </source>
</evidence>
<feature type="chain" id="PRO_5039283038" description="Anti-Muellerian hormone type-2 receptor" evidence="28">
    <location>
        <begin position="18"/>
        <end position="549"/>
    </location>
</feature>
<keyword evidence="12 26" id="KW-0460">Magnesium</keyword>
<evidence type="ECO:0000256" key="22">
    <source>
        <dbReference type="ARBA" id="ARBA00065680"/>
    </source>
</evidence>
<keyword evidence="8 28" id="KW-0732">Signal</keyword>
<keyword evidence="16 26" id="KW-0675">Receptor</keyword>
<dbReference type="GO" id="GO:0043235">
    <property type="term" value="C:receptor complex"/>
    <property type="evidence" value="ECO:0007669"/>
    <property type="project" value="TreeGrafter"/>
</dbReference>
<evidence type="ECO:0000256" key="25">
    <source>
        <dbReference type="ARBA" id="ARBA00083687"/>
    </source>
</evidence>
<evidence type="ECO:0000256" key="27">
    <source>
        <dbReference type="SAM" id="Phobius"/>
    </source>
</evidence>
<dbReference type="PANTHER" id="PTHR23255">
    <property type="entry name" value="TRANSFORMING GROWTH FACTOR-BETA RECEPTOR TYPE I AND II"/>
    <property type="match status" value="1"/>
</dbReference>
<dbReference type="InterPro" id="IPR015771">
    <property type="entry name" value="Anti-muellerian_hrmn_rcpt_II"/>
</dbReference>
<feature type="signal peptide" evidence="28">
    <location>
        <begin position="1"/>
        <end position="17"/>
    </location>
</feature>
<evidence type="ECO:0000256" key="17">
    <source>
        <dbReference type="ARBA" id="ARBA00023180"/>
    </source>
</evidence>
<dbReference type="AlphaFoldDB" id="A0A9B0U0N4"/>
<evidence type="ECO:0000256" key="21">
    <source>
        <dbReference type="ARBA" id="ARBA00057747"/>
    </source>
</evidence>
<evidence type="ECO:0000256" key="12">
    <source>
        <dbReference type="ARBA" id="ARBA00022842"/>
    </source>
</evidence>
<comment type="function">
    <text evidence="21 26">On ligand binding, forms a receptor complex consisting of two type II and two type I transmembrane serine/threonine kinases. Type II receptors phosphorylate and activate type I receptors which autophosphorylate, then bind and activate SMAD transcriptional regulators. Receptor for anti-Muellerian hormone.</text>
</comment>
<dbReference type="GO" id="GO:0005524">
    <property type="term" value="F:ATP binding"/>
    <property type="evidence" value="ECO:0007669"/>
    <property type="project" value="UniProtKB-KW"/>
</dbReference>
<evidence type="ECO:0000256" key="19">
    <source>
        <dbReference type="ARBA" id="ARBA00047681"/>
    </source>
</evidence>
<dbReference type="Gene3D" id="1.10.510.10">
    <property type="entry name" value="Transferase(Phosphotransferase) domain 1"/>
    <property type="match status" value="1"/>
</dbReference>
<comment type="catalytic activity">
    <reaction evidence="20 26">
        <text>L-threonyl-[receptor-protein] + ATP = O-phospho-L-threonyl-[receptor-protein] + ADP + H(+)</text>
        <dbReference type="Rhea" id="RHEA:44880"/>
        <dbReference type="Rhea" id="RHEA-COMP:11024"/>
        <dbReference type="Rhea" id="RHEA-COMP:11025"/>
        <dbReference type="ChEBI" id="CHEBI:15378"/>
        <dbReference type="ChEBI" id="CHEBI:30013"/>
        <dbReference type="ChEBI" id="CHEBI:30616"/>
        <dbReference type="ChEBI" id="CHEBI:61977"/>
        <dbReference type="ChEBI" id="CHEBI:456216"/>
        <dbReference type="EC" id="2.7.11.30"/>
    </reaction>
</comment>
<evidence type="ECO:0000256" key="5">
    <source>
        <dbReference type="ARBA" id="ARBA00022679"/>
    </source>
</evidence>
<keyword evidence="17" id="KW-0325">Glycoprotein</keyword>
<dbReference type="FunFam" id="3.30.200.20:FF:000349">
    <property type="entry name" value="Anti-Muellerian hormone type-2 receptor"/>
    <property type="match status" value="1"/>
</dbReference>
<evidence type="ECO:0000256" key="16">
    <source>
        <dbReference type="ARBA" id="ARBA00023170"/>
    </source>
</evidence>
<comment type="subunit">
    <text evidence="22">Interacts with type I receptor ACVR1.</text>
</comment>
<evidence type="ECO:0000256" key="24">
    <source>
        <dbReference type="ARBA" id="ARBA00075133"/>
    </source>
</evidence>
<keyword evidence="18 26" id="KW-0464">Manganese</keyword>
<dbReference type="RefSeq" id="XP_006870184.1">
    <property type="nucleotide sequence ID" value="XM_006870122.1"/>
</dbReference>
<dbReference type="Gene3D" id="2.10.60.10">
    <property type="entry name" value="CD59"/>
    <property type="match status" value="1"/>
</dbReference>
<keyword evidence="14 26" id="KW-0472">Membrane</keyword>
<organism evidence="30 31">
    <name type="scientific">Chrysochloris asiatica</name>
    <name type="common">Cape golden mole</name>
    <dbReference type="NCBI Taxonomy" id="185453"/>
    <lineage>
        <taxon>Eukaryota</taxon>
        <taxon>Metazoa</taxon>
        <taxon>Chordata</taxon>
        <taxon>Craniata</taxon>
        <taxon>Vertebrata</taxon>
        <taxon>Euteleostomi</taxon>
        <taxon>Mammalia</taxon>
        <taxon>Eutheria</taxon>
        <taxon>Afrotheria</taxon>
        <taxon>Chrysochloridae</taxon>
        <taxon>Chrysochlorinae</taxon>
        <taxon>Chrysochloris</taxon>
    </lineage>
</organism>
<keyword evidence="5 26" id="KW-0808">Transferase</keyword>
<evidence type="ECO:0000256" key="18">
    <source>
        <dbReference type="ARBA" id="ARBA00023211"/>
    </source>
</evidence>
<dbReference type="FunFam" id="2.10.60.10:FF:000012">
    <property type="entry name" value="Anti-Muellerian hormone type-2 receptor"/>
    <property type="match status" value="1"/>
</dbReference>
<evidence type="ECO:0000256" key="1">
    <source>
        <dbReference type="ARBA" id="ARBA00004479"/>
    </source>
</evidence>
<dbReference type="SUPFAM" id="SSF56112">
    <property type="entry name" value="Protein kinase-like (PK-like)"/>
    <property type="match status" value="1"/>
</dbReference>
<dbReference type="GO" id="GO:0005024">
    <property type="term" value="F:transforming growth factor beta receptor activity"/>
    <property type="evidence" value="ECO:0007669"/>
    <property type="project" value="TreeGrafter"/>
</dbReference>
<evidence type="ECO:0000256" key="7">
    <source>
        <dbReference type="ARBA" id="ARBA00022723"/>
    </source>
</evidence>
<evidence type="ECO:0000256" key="8">
    <source>
        <dbReference type="ARBA" id="ARBA00022729"/>
    </source>
</evidence>
<dbReference type="InterPro" id="IPR000333">
    <property type="entry name" value="TGFB_receptor"/>
</dbReference>
<comment type="similarity">
    <text evidence="2 26">Belongs to the protein kinase superfamily. TKL Ser/Thr protein kinase family. TGFB receptor subfamily.</text>
</comment>
<evidence type="ECO:0000256" key="4">
    <source>
        <dbReference type="ARBA" id="ARBA00022527"/>
    </source>
</evidence>
<evidence type="ECO:0000256" key="23">
    <source>
        <dbReference type="ARBA" id="ARBA00072617"/>
    </source>
</evidence>
<dbReference type="CTD" id="269"/>
<evidence type="ECO:0000256" key="10">
    <source>
        <dbReference type="ARBA" id="ARBA00022777"/>
    </source>
</evidence>
<comment type="cofactor">
    <cofactor evidence="26">
        <name>Mg(2+)</name>
        <dbReference type="ChEBI" id="CHEBI:18420"/>
    </cofactor>
    <cofactor evidence="26">
        <name>Mn(2+)</name>
        <dbReference type="ChEBI" id="CHEBI:29035"/>
    </cofactor>
</comment>
<evidence type="ECO:0000256" key="3">
    <source>
        <dbReference type="ARBA" id="ARBA00012401"/>
    </source>
</evidence>
<dbReference type="FunFam" id="1.10.510.10:FF:000487">
    <property type="entry name" value="Anti-Muellerian hormone type-2 receptor"/>
    <property type="match status" value="1"/>
</dbReference>
<dbReference type="Proteomes" id="UP000504623">
    <property type="component" value="Unplaced"/>
</dbReference>
<feature type="domain" description="Protein kinase" evidence="29">
    <location>
        <begin position="204"/>
        <end position="514"/>
    </location>
</feature>
<evidence type="ECO:0000256" key="28">
    <source>
        <dbReference type="SAM" id="SignalP"/>
    </source>
</evidence>
<comment type="catalytic activity">
    <reaction evidence="19">
        <text>L-seryl-[receptor-protein] + ATP = O-phospho-L-seryl-[receptor-protein] + ADP + H(+)</text>
        <dbReference type="Rhea" id="RHEA:18673"/>
        <dbReference type="Rhea" id="RHEA-COMP:11022"/>
        <dbReference type="Rhea" id="RHEA-COMP:11023"/>
        <dbReference type="ChEBI" id="CHEBI:15378"/>
        <dbReference type="ChEBI" id="CHEBI:29999"/>
        <dbReference type="ChEBI" id="CHEBI:30616"/>
        <dbReference type="ChEBI" id="CHEBI:83421"/>
        <dbReference type="ChEBI" id="CHEBI:456216"/>
        <dbReference type="EC" id="2.7.11.30"/>
    </reaction>
</comment>
<dbReference type="GeneID" id="102821461"/>
<protein>
    <recommendedName>
        <fullName evidence="23 26">Anti-Muellerian hormone type-2 receptor</fullName>
        <ecNumber evidence="3 26">2.7.11.30</ecNumber>
    </recommendedName>
    <alternativeName>
        <fullName evidence="24 26">Anti-Muellerian hormone type II receptor</fullName>
    </alternativeName>
    <alternativeName>
        <fullName evidence="25 26">MIS type II receptor</fullName>
    </alternativeName>
</protein>
<dbReference type="Pfam" id="PF00069">
    <property type="entry name" value="Pkinase"/>
    <property type="match status" value="1"/>
</dbReference>
<comment type="subcellular location">
    <subcellularLocation>
        <location evidence="1 26">Membrane</location>
        <topology evidence="1 26">Single-pass type I membrane protein</topology>
    </subcellularLocation>
</comment>
<evidence type="ECO:0000256" key="6">
    <source>
        <dbReference type="ARBA" id="ARBA00022692"/>
    </source>
</evidence>
<dbReference type="SUPFAM" id="SSF57302">
    <property type="entry name" value="Snake toxin-like"/>
    <property type="match status" value="1"/>
</dbReference>
<proteinExistence type="inferred from homology"/>
<dbReference type="GO" id="GO:0046872">
    <property type="term" value="F:metal ion binding"/>
    <property type="evidence" value="ECO:0007669"/>
    <property type="project" value="UniProtKB-KW"/>
</dbReference>
<keyword evidence="4 26" id="KW-0723">Serine/threonine-protein kinase</keyword>
<evidence type="ECO:0000256" key="26">
    <source>
        <dbReference type="PIRNR" id="PIRNR037392"/>
    </source>
</evidence>
<evidence type="ECO:0000256" key="11">
    <source>
        <dbReference type="ARBA" id="ARBA00022840"/>
    </source>
</evidence>
<keyword evidence="13 27" id="KW-1133">Transmembrane helix</keyword>
<gene>
    <name evidence="31" type="primary">AMHR2</name>
</gene>
<keyword evidence="9 26" id="KW-0547">Nucleotide-binding</keyword>
<evidence type="ECO:0000256" key="13">
    <source>
        <dbReference type="ARBA" id="ARBA00022989"/>
    </source>
</evidence>
<dbReference type="InterPro" id="IPR000719">
    <property type="entry name" value="Prot_kinase_dom"/>
</dbReference>
<dbReference type="InterPro" id="IPR045860">
    <property type="entry name" value="Snake_toxin-like_sf"/>
</dbReference>
<keyword evidence="10 26" id="KW-0418">Kinase</keyword>
<dbReference type="PANTHER" id="PTHR23255:SF49">
    <property type="entry name" value="ANTI-MUELLERIAN HORMONE TYPE-2 RECEPTOR"/>
    <property type="match status" value="1"/>
</dbReference>
<keyword evidence="6 27" id="KW-0812">Transmembrane</keyword>
<keyword evidence="7 26" id="KW-0479">Metal-binding</keyword>
<evidence type="ECO:0000313" key="30">
    <source>
        <dbReference type="Proteomes" id="UP000504623"/>
    </source>
</evidence>
<feature type="transmembrane region" description="Helical" evidence="27">
    <location>
        <begin position="145"/>
        <end position="170"/>
    </location>
</feature>
<dbReference type="InterPro" id="IPR011009">
    <property type="entry name" value="Kinase-like_dom_sf"/>
</dbReference>
<keyword evidence="11 26" id="KW-0067">ATP-binding</keyword>